<dbReference type="Pfam" id="PF11776">
    <property type="entry name" value="RcnB"/>
    <property type="match status" value="1"/>
</dbReference>
<evidence type="ECO:0000313" key="3">
    <source>
        <dbReference type="Proteomes" id="UP001620461"/>
    </source>
</evidence>
<organism evidence="2 3">
    <name type="scientific">Dyella jejuensis</name>
    <dbReference type="NCBI Taxonomy" id="1432009"/>
    <lineage>
        <taxon>Bacteria</taxon>
        <taxon>Pseudomonadati</taxon>
        <taxon>Pseudomonadota</taxon>
        <taxon>Gammaproteobacteria</taxon>
        <taxon>Lysobacterales</taxon>
        <taxon>Rhodanobacteraceae</taxon>
        <taxon>Dyella</taxon>
    </lineage>
</organism>
<protein>
    <submittedName>
        <fullName evidence="2">RcnB family protein</fullName>
    </submittedName>
</protein>
<dbReference type="RefSeq" id="WP_404546412.1">
    <property type="nucleotide sequence ID" value="NZ_JADIKJ010000006.1"/>
</dbReference>
<sequence length="104" mass="11838">MRSYSKALLSGLLFVSFGIAASPFPESASRAGVQLYHTGRPVPEQYMADGNVIQNYHHYHLDKPTDGYEWVHGTENEYLLVSTKTRILRRIDYRENIPPESPGK</sequence>
<name>A0ABW8JIB6_9GAMM</name>
<dbReference type="EMBL" id="JADIKJ010000006">
    <property type="protein sequence ID" value="MFK2900040.1"/>
    <property type="molecule type" value="Genomic_DNA"/>
</dbReference>
<dbReference type="Proteomes" id="UP001620461">
    <property type="component" value="Unassembled WGS sequence"/>
</dbReference>
<dbReference type="Gene3D" id="3.10.450.160">
    <property type="entry name" value="inner membrane protein cigr"/>
    <property type="match status" value="1"/>
</dbReference>
<dbReference type="InterPro" id="IPR024572">
    <property type="entry name" value="RcnB"/>
</dbReference>
<reference evidence="2 3" key="1">
    <citation type="submission" date="2020-10" db="EMBL/GenBank/DDBJ databases">
        <title>Phylogeny of dyella-like bacteria.</title>
        <authorList>
            <person name="Fu J."/>
        </authorList>
    </citation>
    <scope>NUCLEOTIDE SEQUENCE [LARGE SCALE GENOMIC DNA]</scope>
    <source>
        <strain evidence="2 3">JP1</strain>
    </source>
</reference>
<comment type="caution">
    <text evidence="2">The sequence shown here is derived from an EMBL/GenBank/DDBJ whole genome shotgun (WGS) entry which is preliminary data.</text>
</comment>
<accession>A0ABW8JIB6</accession>
<keyword evidence="1" id="KW-0732">Signal</keyword>
<evidence type="ECO:0000313" key="2">
    <source>
        <dbReference type="EMBL" id="MFK2900040.1"/>
    </source>
</evidence>
<gene>
    <name evidence="2" type="ORF">ISP15_06800</name>
</gene>
<proteinExistence type="predicted"/>
<feature type="chain" id="PRO_5045066187" evidence="1">
    <location>
        <begin position="22"/>
        <end position="104"/>
    </location>
</feature>
<evidence type="ECO:0000256" key="1">
    <source>
        <dbReference type="SAM" id="SignalP"/>
    </source>
</evidence>
<keyword evidence="3" id="KW-1185">Reference proteome</keyword>
<feature type="signal peptide" evidence="1">
    <location>
        <begin position="1"/>
        <end position="21"/>
    </location>
</feature>